<reference evidence="2 3" key="1">
    <citation type="journal article" date="2015" name="Genome Biol.">
        <title>Comparative genomics of Steinernema reveals deeply conserved gene regulatory networks.</title>
        <authorList>
            <person name="Dillman A.R."/>
            <person name="Macchietto M."/>
            <person name="Porter C.F."/>
            <person name="Rogers A."/>
            <person name="Williams B."/>
            <person name="Antoshechkin I."/>
            <person name="Lee M.M."/>
            <person name="Goodwin Z."/>
            <person name="Lu X."/>
            <person name="Lewis E.E."/>
            <person name="Goodrich-Blair H."/>
            <person name="Stock S.P."/>
            <person name="Adams B.J."/>
            <person name="Sternberg P.W."/>
            <person name="Mortazavi A."/>
        </authorList>
    </citation>
    <scope>NUCLEOTIDE SEQUENCE [LARGE SCALE GENOMIC DNA]</scope>
    <source>
        <strain evidence="2 3">ALL</strain>
    </source>
</reference>
<dbReference type="EMBL" id="AZBU02000001">
    <property type="protein sequence ID" value="TMS32530.1"/>
    <property type="molecule type" value="Genomic_DNA"/>
</dbReference>
<keyword evidence="1" id="KW-1133">Transmembrane helix</keyword>
<feature type="transmembrane region" description="Helical" evidence="1">
    <location>
        <begin position="20"/>
        <end position="45"/>
    </location>
</feature>
<dbReference type="Proteomes" id="UP000298663">
    <property type="component" value="Unassembled WGS sequence"/>
</dbReference>
<organism evidence="2 3">
    <name type="scientific">Steinernema carpocapsae</name>
    <name type="common">Entomopathogenic nematode</name>
    <dbReference type="NCBI Taxonomy" id="34508"/>
    <lineage>
        <taxon>Eukaryota</taxon>
        <taxon>Metazoa</taxon>
        <taxon>Ecdysozoa</taxon>
        <taxon>Nematoda</taxon>
        <taxon>Chromadorea</taxon>
        <taxon>Rhabditida</taxon>
        <taxon>Tylenchina</taxon>
        <taxon>Panagrolaimomorpha</taxon>
        <taxon>Strongyloidoidea</taxon>
        <taxon>Steinernematidae</taxon>
        <taxon>Steinernema</taxon>
    </lineage>
</organism>
<sequence length="155" mass="17788">MKLRREFRNPNFHSEGSNLFMEFVGAAAICCLIAFFAIVVVAIYFSCLTRHDRRIVKDFEKRQRIRHQIIRDAVRDKETKTAKEPPALTKDHLGVDLPVKPVAAVIENKTSHEKGDPQEPIMNMDGIESMLIFNKEKKEKIVSFEDEKSSVKASE</sequence>
<keyword evidence="1" id="KW-0472">Membrane</keyword>
<protein>
    <submittedName>
        <fullName evidence="2">Uncharacterized protein</fullName>
    </submittedName>
</protein>
<comment type="caution">
    <text evidence="2">The sequence shown here is derived from an EMBL/GenBank/DDBJ whole genome shotgun (WGS) entry which is preliminary data.</text>
</comment>
<evidence type="ECO:0000313" key="3">
    <source>
        <dbReference type="Proteomes" id="UP000298663"/>
    </source>
</evidence>
<proteinExistence type="predicted"/>
<accession>A0A4U8UHS7</accession>
<dbReference type="AlphaFoldDB" id="A0A4U8UHS7"/>
<reference evidence="2 3" key="2">
    <citation type="journal article" date="2019" name="G3 (Bethesda)">
        <title>Hybrid Assembly of the Genome of the Entomopathogenic Nematode Steinernema carpocapsae Identifies the X-Chromosome.</title>
        <authorList>
            <person name="Serra L."/>
            <person name="Macchietto M."/>
            <person name="Macias-Munoz A."/>
            <person name="McGill C.J."/>
            <person name="Rodriguez I.M."/>
            <person name="Rodriguez B."/>
            <person name="Murad R."/>
            <person name="Mortazavi A."/>
        </authorList>
    </citation>
    <scope>NUCLEOTIDE SEQUENCE [LARGE SCALE GENOMIC DNA]</scope>
    <source>
        <strain evidence="2 3">ALL</strain>
    </source>
</reference>
<name>A0A4U8UHS7_STECR</name>
<keyword evidence="3" id="KW-1185">Reference proteome</keyword>
<gene>
    <name evidence="2" type="ORF">L596_000358</name>
</gene>
<evidence type="ECO:0000313" key="2">
    <source>
        <dbReference type="EMBL" id="TMS32530.1"/>
    </source>
</evidence>
<keyword evidence="1" id="KW-0812">Transmembrane</keyword>
<evidence type="ECO:0000256" key="1">
    <source>
        <dbReference type="SAM" id="Phobius"/>
    </source>
</evidence>